<keyword evidence="1" id="KW-1133">Transmembrane helix</keyword>
<feature type="transmembrane region" description="Helical" evidence="1">
    <location>
        <begin position="21"/>
        <end position="43"/>
    </location>
</feature>
<proteinExistence type="predicted"/>
<gene>
    <name evidence="2" type="ORF">ABID24_001714</name>
</gene>
<dbReference type="EMBL" id="JBEPMJ010000011">
    <property type="protein sequence ID" value="MET3750462.1"/>
    <property type="molecule type" value="Genomic_DNA"/>
</dbReference>
<accession>A0ABV2M505</accession>
<keyword evidence="1" id="KW-0812">Transmembrane</keyword>
<evidence type="ECO:0000313" key="3">
    <source>
        <dbReference type="Proteomes" id="UP001549106"/>
    </source>
</evidence>
<dbReference type="Proteomes" id="UP001549106">
    <property type="component" value="Unassembled WGS sequence"/>
</dbReference>
<evidence type="ECO:0000256" key="1">
    <source>
        <dbReference type="SAM" id="Phobius"/>
    </source>
</evidence>
<feature type="transmembrane region" description="Helical" evidence="1">
    <location>
        <begin position="143"/>
        <end position="169"/>
    </location>
</feature>
<name>A0ABV2M505_9FIRM</name>
<dbReference type="RefSeq" id="WP_257464620.1">
    <property type="nucleotide sequence ID" value="NZ_JANJZT010000011.1"/>
</dbReference>
<keyword evidence="1" id="KW-0472">Membrane</keyword>
<comment type="caution">
    <text evidence="2">The sequence shown here is derived from an EMBL/GenBank/DDBJ whole genome shotgun (WGS) entry which is preliminary data.</text>
</comment>
<evidence type="ECO:0000313" key="2">
    <source>
        <dbReference type="EMBL" id="MET3750462.1"/>
    </source>
</evidence>
<protein>
    <submittedName>
        <fullName evidence="2">Uncharacterized protein</fullName>
    </submittedName>
</protein>
<organism evidence="2 3">
    <name type="scientific">Blautia caecimuris</name>
    <dbReference type="NCBI Taxonomy" id="1796615"/>
    <lineage>
        <taxon>Bacteria</taxon>
        <taxon>Bacillati</taxon>
        <taxon>Bacillota</taxon>
        <taxon>Clostridia</taxon>
        <taxon>Lachnospirales</taxon>
        <taxon>Lachnospiraceae</taxon>
        <taxon>Blautia</taxon>
    </lineage>
</organism>
<feature type="transmembrane region" description="Helical" evidence="1">
    <location>
        <begin position="110"/>
        <end position="137"/>
    </location>
</feature>
<sequence length="378" mass="44630">MKRKDNKKRVFEMDTNSLFSFILIISIIGAFLCITGFIGTNMISKRMSYNYLSIILIISVNWRPARNSNIPGFSGMNAQIAEREDKSNPLFQYGYIAQHRKRKWMSNLKGFYVLQVQALIKILALIILSLVTAVHWVCFNQMYISKLLVFCYVIIYAWMILGAVFRCFVSWKYNNILNRSRKQLYKLFIDGEIFQTSKKHSEKIEIIKTFLRDKDLMEIASWAFMDYYELVVETKERLLDDIHNKISIHIYEDRKNYKTQILVQLCVSELTERHIKLLKEELKKYVKKHIDRLPVVPICITNIFYVDKLSPFLIDMITQQNSQSESVCVLTAGIVLKEQKIYISKSGENQETENYQRMRNVFEEVIDKFTVDEEEICL</sequence>
<keyword evidence="3" id="KW-1185">Reference proteome</keyword>
<reference evidence="2 3" key="1">
    <citation type="submission" date="2024-06" db="EMBL/GenBank/DDBJ databases">
        <title>Genomic Encyclopedia of Type Strains, Phase IV (KMG-IV): sequencing the most valuable type-strain genomes for metagenomic binning, comparative biology and taxonomic classification.</title>
        <authorList>
            <person name="Goeker M."/>
        </authorList>
    </citation>
    <scope>NUCLEOTIDE SEQUENCE [LARGE SCALE GENOMIC DNA]</scope>
    <source>
        <strain evidence="2 3">DSM 29492</strain>
    </source>
</reference>